<dbReference type="GO" id="GO:0003676">
    <property type="term" value="F:nucleic acid binding"/>
    <property type="evidence" value="ECO:0007669"/>
    <property type="project" value="InterPro"/>
</dbReference>
<keyword evidence="1" id="KW-0479">Metal-binding</keyword>
<protein>
    <recommendedName>
        <fullName evidence="11">Integrase catalytic domain-containing protein</fullName>
    </recommendedName>
</protein>
<dbReference type="Gene3D" id="3.10.450.60">
    <property type="match status" value="1"/>
</dbReference>
<dbReference type="Gene3D" id="3.30.420.10">
    <property type="entry name" value="Ribonuclease H-like superfamily/Ribonuclease H"/>
    <property type="match status" value="1"/>
</dbReference>
<dbReference type="InterPro" id="IPR001878">
    <property type="entry name" value="Znf_CCHC"/>
</dbReference>
<accession>A0A2Z6P9R0</accession>
<dbReference type="Pfam" id="PF13976">
    <property type="entry name" value="gag_pre-integrs"/>
    <property type="match status" value="1"/>
</dbReference>
<keyword evidence="2" id="KW-0223">Dioxygenase</keyword>
<dbReference type="Pfam" id="PF00305">
    <property type="entry name" value="Lipoxygenase"/>
    <property type="match status" value="2"/>
</dbReference>
<dbReference type="InterPro" id="IPR001246">
    <property type="entry name" value="LipOase_plant"/>
</dbReference>
<evidence type="ECO:0000256" key="3">
    <source>
        <dbReference type="ARBA" id="ARBA00023002"/>
    </source>
</evidence>
<dbReference type="Pfam" id="PF25597">
    <property type="entry name" value="SH3_retrovirus"/>
    <property type="match status" value="1"/>
</dbReference>
<dbReference type="Gene3D" id="1.20.245.10">
    <property type="entry name" value="Lipoxygenase-1, Domain 5"/>
    <property type="match status" value="1"/>
</dbReference>
<dbReference type="InterPro" id="IPR027433">
    <property type="entry name" value="Lipoxygenase_dom_3"/>
</dbReference>
<dbReference type="InterPro" id="IPR025724">
    <property type="entry name" value="GAG-pre-integrase_dom"/>
</dbReference>
<evidence type="ECO:0000313" key="10">
    <source>
        <dbReference type="Proteomes" id="UP000242715"/>
    </source>
</evidence>
<dbReference type="EMBL" id="DF974200">
    <property type="protein sequence ID" value="GAU46320.1"/>
    <property type="molecule type" value="Genomic_DNA"/>
</dbReference>
<dbReference type="PROSITE" id="PS50994">
    <property type="entry name" value="INTEGRASE"/>
    <property type="match status" value="1"/>
</dbReference>
<dbReference type="SMART" id="SM00343">
    <property type="entry name" value="ZnF_C2HC"/>
    <property type="match status" value="1"/>
</dbReference>
<keyword evidence="4" id="KW-0863">Zinc-finger</keyword>
<evidence type="ECO:0000256" key="2">
    <source>
        <dbReference type="ARBA" id="ARBA00022964"/>
    </source>
</evidence>
<evidence type="ECO:0000259" key="6">
    <source>
        <dbReference type="PROSITE" id="PS50158"/>
    </source>
</evidence>
<feature type="region of interest" description="Disordered" evidence="5">
    <location>
        <begin position="547"/>
        <end position="592"/>
    </location>
</feature>
<dbReference type="PANTHER" id="PTHR11771">
    <property type="entry name" value="LIPOXYGENASE"/>
    <property type="match status" value="1"/>
</dbReference>
<dbReference type="InterPro" id="IPR054722">
    <property type="entry name" value="PolX-like_BBD"/>
</dbReference>
<evidence type="ECO:0000259" key="8">
    <source>
        <dbReference type="PROSITE" id="PS51393"/>
    </source>
</evidence>
<dbReference type="Pfam" id="PF22936">
    <property type="entry name" value="Pol_BBD"/>
    <property type="match status" value="1"/>
</dbReference>
<dbReference type="SUPFAM" id="SSF57756">
    <property type="entry name" value="Retrovirus zinc finger-like domains"/>
    <property type="match status" value="1"/>
</dbReference>
<dbReference type="InterPro" id="IPR057670">
    <property type="entry name" value="SH3_retrovirus"/>
</dbReference>
<gene>
    <name evidence="9" type="ORF">TSUD_401910</name>
</gene>
<dbReference type="Gene3D" id="4.10.60.10">
    <property type="entry name" value="Zinc finger, CCHC-type"/>
    <property type="match status" value="1"/>
</dbReference>
<feature type="domain" description="Integrase catalytic" evidence="7">
    <location>
        <begin position="297"/>
        <end position="463"/>
    </location>
</feature>
<dbReference type="GO" id="GO:0016702">
    <property type="term" value="F:oxidoreductase activity, acting on single donors with incorporation of molecular oxygen, incorporation of two atoms of oxygen"/>
    <property type="evidence" value="ECO:0007669"/>
    <property type="project" value="InterPro"/>
</dbReference>
<feature type="compositionally biased region" description="Basic and acidic residues" evidence="5">
    <location>
        <begin position="582"/>
        <end position="592"/>
    </location>
</feature>
<dbReference type="InterPro" id="IPR036226">
    <property type="entry name" value="LipOase_C_sf"/>
</dbReference>
<proteinExistence type="predicted"/>
<dbReference type="Gene3D" id="4.10.372.10">
    <property type="entry name" value="Lipoxygenase-1, Domain 3"/>
    <property type="match status" value="1"/>
</dbReference>
<keyword evidence="10" id="KW-1185">Reference proteome</keyword>
<dbReference type="PROSITE" id="PS50158">
    <property type="entry name" value="ZF_CCHC"/>
    <property type="match status" value="1"/>
</dbReference>
<dbReference type="SUPFAM" id="SSF53098">
    <property type="entry name" value="Ribonuclease H-like"/>
    <property type="match status" value="1"/>
</dbReference>
<dbReference type="AlphaFoldDB" id="A0A2Z6P9R0"/>
<dbReference type="InterPro" id="IPR036397">
    <property type="entry name" value="RNaseH_sf"/>
</dbReference>
<dbReference type="GO" id="GO:0008270">
    <property type="term" value="F:zinc ion binding"/>
    <property type="evidence" value="ECO:0007669"/>
    <property type="project" value="UniProtKB-KW"/>
</dbReference>
<dbReference type="SUPFAM" id="SSF48484">
    <property type="entry name" value="Lipoxigenase"/>
    <property type="match status" value="1"/>
</dbReference>
<feature type="domain" description="CCHC-type" evidence="6">
    <location>
        <begin position="61"/>
        <end position="77"/>
    </location>
</feature>
<dbReference type="GO" id="GO:0015074">
    <property type="term" value="P:DNA integration"/>
    <property type="evidence" value="ECO:0007669"/>
    <property type="project" value="InterPro"/>
</dbReference>
<dbReference type="InterPro" id="IPR000907">
    <property type="entry name" value="LipOase"/>
</dbReference>
<dbReference type="InterPro" id="IPR013819">
    <property type="entry name" value="LipOase_C"/>
</dbReference>
<dbReference type="Proteomes" id="UP000242715">
    <property type="component" value="Unassembled WGS sequence"/>
</dbReference>
<dbReference type="Pfam" id="PF00098">
    <property type="entry name" value="zf-CCHC"/>
    <property type="match status" value="1"/>
</dbReference>
<dbReference type="InterPro" id="IPR036875">
    <property type="entry name" value="Znf_CCHC_sf"/>
</dbReference>
<dbReference type="PRINTS" id="PR00468">
    <property type="entry name" value="PLTLPOXGNASE"/>
</dbReference>
<dbReference type="InterPro" id="IPR012337">
    <property type="entry name" value="RNaseH-like_sf"/>
</dbReference>
<evidence type="ECO:0000313" key="9">
    <source>
        <dbReference type="EMBL" id="GAU46320.1"/>
    </source>
</evidence>
<feature type="domain" description="Lipoxygenase" evidence="8">
    <location>
        <begin position="600"/>
        <end position="1006"/>
    </location>
</feature>
<dbReference type="Pfam" id="PF00665">
    <property type="entry name" value="rve"/>
    <property type="match status" value="1"/>
</dbReference>
<dbReference type="GO" id="GO:0034440">
    <property type="term" value="P:lipid oxidation"/>
    <property type="evidence" value="ECO:0007669"/>
    <property type="project" value="InterPro"/>
</dbReference>
<reference evidence="10" key="1">
    <citation type="journal article" date="2017" name="Front. Plant Sci.">
        <title>Climate Clever Clovers: New Paradigm to Reduce the Environmental Footprint of Ruminants by Breeding Low Methanogenic Forages Utilizing Haplotype Variation.</title>
        <authorList>
            <person name="Kaur P."/>
            <person name="Appels R."/>
            <person name="Bayer P.E."/>
            <person name="Keeble-Gagnere G."/>
            <person name="Wang J."/>
            <person name="Hirakawa H."/>
            <person name="Shirasawa K."/>
            <person name="Vercoe P."/>
            <person name="Stefanova K."/>
            <person name="Durmic Z."/>
            <person name="Nichols P."/>
            <person name="Revell C."/>
            <person name="Isobe S.N."/>
            <person name="Edwards D."/>
            <person name="Erskine W."/>
        </authorList>
    </citation>
    <scope>NUCLEOTIDE SEQUENCE [LARGE SCALE GENOMIC DNA]</scope>
    <source>
        <strain evidence="10">cv. Daliak</strain>
    </source>
</reference>
<dbReference type="InterPro" id="IPR001584">
    <property type="entry name" value="Integrase_cat-core"/>
</dbReference>
<name>A0A2Z6P9R0_TRISU</name>
<organism evidence="9 10">
    <name type="scientific">Trifolium subterraneum</name>
    <name type="common">Subterranean clover</name>
    <dbReference type="NCBI Taxonomy" id="3900"/>
    <lineage>
        <taxon>Eukaryota</taxon>
        <taxon>Viridiplantae</taxon>
        <taxon>Streptophyta</taxon>
        <taxon>Embryophyta</taxon>
        <taxon>Tracheophyta</taxon>
        <taxon>Spermatophyta</taxon>
        <taxon>Magnoliopsida</taxon>
        <taxon>eudicotyledons</taxon>
        <taxon>Gunneridae</taxon>
        <taxon>Pentapetalae</taxon>
        <taxon>rosids</taxon>
        <taxon>fabids</taxon>
        <taxon>Fabales</taxon>
        <taxon>Fabaceae</taxon>
        <taxon>Papilionoideae</taxon>
        <taxon>50 kb inversion clade</taxon>
        <taxon>NPAAA clade</taxon>
        <taxon>Hologalegina</taxon>
        <taxon>IRL clade</taxon>
        <taxon>Trifolieae</taxon>
        <taxon>Trifolium</taxon>
    </lineage>
</organism>
<keyword evidence="3" id="KW-0560">Oxidoreductase</keyword>
<evidence type="ECO:0000256" key="1">
    <source>
        <dbReference type="ARBA" id="ARBA00022723"/>
    </source>
</evidence>
<keyword evidence="4" id="KW-0862">Zinc</keyword>
<dbReference type="OrthoDB" id="1422884at2759"/>
<evidence type="ECO:0000256" key="4">
    <source>
        <dbReference type="PROSITE-ProRule" id="PRU00047"/>
    </source>
</evidence>
<evidence type="ECO:0008006" key="11">
    <source>
        <dbReference type="Google" id="ProtNLM"/>
    </source>
</evidence>
<evidence type="ECO:0000259" key="7">
    <source>
        <dbReference type="PROSITE" id="PS50994"/>
    </source>
</evidence>
<dbReference type="PROSITE" id="PS51393">
    <property type="entry name" value="LIPOXYGENASE_3"/>
    <property type="match status" value="1"/>
</dbReference>
<evidence type="ECO:0000256" key="5">
    <source>
        <dbReference type="SAM" id="MobiDB-lite"/>
    </source>
</evidence>
<sequence>MLEYIAIGKGTIKQKIGCGSVTWRGAQQVWRPAPVPLSNPVFNFVCWRAAPVFGARRGKFKCYHCHEPGHFKKDCPQRRGGDSSSAQIAVSEEEGYESAGALTVTSWEPEKSWVMDSGCSCHICPRKEYFETLELKEGGVVRLGNNKACKVQGTGSIRLKMYDDRDFLLKNVRYIPELKRNLISISMFDNLGYCTRIERGVMRISHGALVIAKGSKMNGLYILKGSTVISNALVTSVENADITKLWHLRLGHVSERGLVELAKQGLLGQEKLNKLDFCDNCTLGKQHKVKFGVGVHKSSRPFEYVHSDLWGPASVPTHGGGSYFLSIIDDYSRRVWVHIIKNKSDVFEKFKEWHTLIENQIGTKLKVLRTDNGLEFVSEQFNEFCRKKGIKRHRTVAYTPQQNGLAERMNRTLLERVRYMLLGAGLPKSFWGEAVNTAAYLINRCPSAGIDLKTPMEVWSGKPADYSKLKIFGALAFAHVKQDKLDDRAVKCVFIGYPDGVKGYKLWKMGQGGSKFIISRDVTFDETRMGMKCKDLNESPETGVENFQFEVEPFTDRRETEEQTLIPEESGSDDTATSDYQLARDRERRRDIRPPNRYGDRFFWFSDVEFARETLAGANPYSIQLEWPLKSKLDPQIYGPSESSITREIFESQITYSTFEEAIKEKKLFMLDYHDLYLPYVSKVREIKGTTLYGSRTLLFLNNEGILKPLAIELTRPPIDGKAQWQQVFKPIYGFGGLPKLMFLLMILVIASASEIYHGDQFNCREVLINADMGWQLSSVAYDKLWQFDLQALPNDLINRGMAVEDLNAQHGIKLTIEDYPFANDGLLIWDAIKQWVTDYVNHYYSSSSMVESDQELQAWWTEIRTKGHADKSEEPWWPILKTPKDLLNIITTIAWVASAHHSAVNFTQYTYGGYFPNRPTIARNKMPTEDPTKEEWEKFMNNPEQTLLECFPSQIQATLFMVVLGLLSEHSQDEEYIGERMEPSWGENPTIKEAFERFQKRLKVL</sequence>